<comment type="subcellular location">
    <subcellularLocation>
        <location evidence="1 12">Cell inner membrane</location>
        <topology evidence="1 12">Multi-pass membrane protein</topology>
    </subcellularLocation>
</comment>
<evidence type="ECO:0000256" key="10">
    <source>
        <dbReference type="ARBA" id="ARBA00023065"/>
    </source>
</evidence>
<gene>
    <name evidence="14" type="primary">trkH</name>
    <name evidence="14" type="ORF">GCM10011520_36430</name>
</gene>
<evidence type="ECO:0000256" key="13">
    <source>
        <dbReference type="SAM" id="Phobius"/>
    </source>
</evidence>
<feature type="transmembrane region" description="Helical" evidence="13">
    <location>
        <begin position="46"/>
        <end position="66"/>
    </location>
</feature>
<evidence type="ECO:0000256" key="3">
    <source>
        <dbReference type="ARBA" id="ARBA00022448"/>
    </source>
</evidence>
<keyword evidence="3 12" id="KW-0813">Transport</keyword>
<keyword evidence="6 12" id="KW-0633">Potassium transport</keyword>
<feature type="transmembrane region" description="Helical" evidence="13">
    <location>
        <begin position="407"/>
        <end position="429"/>
    </location>
</feature>
<dbReference type="InterPro" id="IPR003445">
    <property type="entry name" value="Cat_transpt"/>
</dbReference>
<comment type="caution">
    <text evidence="14">The sequence shown here is derived from an EMBL/GenBank/DDBJ whole genome shotgun (WGS) entry which is preliminary data.</text>
</comment>
<evidence type="ECO:0000313" key="15">
    <source>
        <dbReference type="Proteomes" id="UP000606498"/>
    </source>
</evidence>
<dbReference type="NCBIfam" id="TIGR00933">
    <property type="entry name" value="2a38"/>
    <property type="match status" value="1"/>
</dbReference>
<protein>
    <recommendedName>
        <fullName evidence="12">Trk system potassium uptake protein</fullName>
    </recommendedName>
</protein>
<keyword evidence="8 12" id="KW-0630">Potassium</keyword>
<evidence type="ECO:0000256" key="4">
    <source>
        <dbReference type="ARBA" id="ARBA00022475"/>
    </source>
</evidence>
<feature type="transmembrane region" description="Helical" evidence="13">
    <location>
        <begin position="247"/>
        <end position="267"/>
    </location>
</feature>
<dbReference type="Pfam" id="PF02386">
    <property type="entry name" value="TrkH"/>
    <property type="match status" value="1"/>
</dbReference>
<accession>A0ABQ1TEZ4</accession>
<feature type="transmembrane region" description="Helical" evidence="13">
    <location>
        <begin position="287"/>
        <end position="306"/>
    </location>
</feature>
<comment type="similarity">
    <text evidence="2 12">Belongs to the TrkH potassium transport family.</text>
</comment>
<feature type="transmembrane region" description="Helical" evidence="13">
    <location>
        <begin position="342"/>
        <end position="375"/>
    </location>
</feature>
<feature type="transmembrane region" description="Helical" evidence="13">
    <location>
        <begin position="142"/>
        <end position="162"/>
    </location>
</feature>
<evidence type="ECO:0000256" key="7">
    <source>
        <dbReference type="ARBA" id="ARBA00022692"/>
    </source>
</evidence>
<evidence type="ECO:0000256" key="2">
    <source>
        <dbReference type="ARBA" id="ARBA00009137"/>
    </source>
</evidence>
<dbReference type="PIRSF" id="PIRSF006247">
    <property type="entry name" value="TrkH"/>
    <property type="match status" value="1"/>
</dbReference>
<evidence type="ECO:0000256" key="1">
    <source>
        <dbReference type="ARBA" id="ARBA00004429"/>
    </source>
</evidence>
<feature type="transmembrane region" description="Helical" evidence="13">
    <location>
        <begin position="467"/>
        <end position="492"/>
    </location>
</feature>
<keyword evidence="9 13" id="KW-1133">Transmembrane helix</keyword>
<keyword evidence="4 12" id="KW-1003">Cell membrane</keyword>
<evidence type="ECO:0000256" key="9">
    <source>
        <dbReference type="ARBA" id="ARBA00022989"/>
    </source>
</evidence>
<feature type="transmembrane region" description="Helical" evidence="13">
    <location>
        <begin position="78"/>
        <end position="99"/>
    </location>
</feature>
<dbReference type="PANTHER" id="PTHR32024">
    <property type="entry name" value="TRK SYSTEM POTASSIUM UPTAKE PROTEIN TRKG-RELATED"/>
    <property type="match status" value="1"/>
</dbReference>
<keyword evidence="10 12" id="KW-0406">Ion transport</keyword>
<organism evidence="14 15">
    <name type="scientific">Shewanella carassii</name>
    <dbReference type="NCBI Taxonomy" id="1987584"/>
    <lineage>
        <taxon>Bacteria</taxon>
        <taxon>Pseudomonadati</taxon>
        <taxon>Pseudomonadota</taxon>
        <taxon>Gammaproteobacteria</taxon>
        <taxon>Alteromonadales</taxon>
        <taxon>Shewanellaceae</taxon>
        <taxon>Shewanella</taxon>
    </lineage>
</organism>
<keyword evidence="5 12" id="KW-0997">Cell inner membrane</keyword>
<feature type="transmembrane region" description="Helical" evidence="13">
    <location>
        <begin position="193"/>
        <end position="212"/>
    </location>
</feature>
<keyword evidence="15" id="KW-1185">Reference proteome</keyword>
<dbReference type="Proteomes" id="UP000606498">
    <property type="component" value="Unassembled WGS sequence"/>
</dbReference>
<sequence>MANGLIESGMHYRTITRITGLLIGLFSITMLPPALVAFIYEDGGGTAFIKAFFISLFIGFWLWYPNRHNKAELKTREGFLIVVLFWTVLGAIGTLPFLLSKQPDLSLADSIFESFSALTTTGATVIVGLDNLPKAILFYRHLLQWLGGMGIIVLAVAILPVLGIGGMQLYRAEIPGPVKDSKMTPRIAETAKTLWYIYLMLTLACAGAYWLAGMSAFDAICHSFSTIAIGGFSTHDASMGYFQSPTINLICVVFLLVAAVNFSLHFAAFSRRGINFKVYFRDAEFKALIGIQLLLTAICFATLYHSGIYDTPEQTLDHALFQAVSISTTAGFGTESFHVWPLFLPILLMFSSFIGGSGGSTAGGIKVIRVVLLLLQGSRELKRLIHPRAMFSIRIGSKALPDRVIDAVWGFFSAYALVFVICMLILMAMGMDAITAFSATAACLNNLGPGLGEVASNYASIGDGAKYVLVVAMLFGRLEIFTLLVLFTPTFWKN</sequence>
<dbReference type="InterPro" id="IPR004772">
    <property type="entry name" value="TrkH"/>
</dbReference>
<evidence type="ECO:0000256" key="6">
    <source>
        <dbReference type="ARBA" id="ARBA00022538"/>
    </source>
</evidence>
<evidence type="ECO:0000256" key="12">
    <source>
        <dbReference type="PIRNR" id="PIRNR006247"/>
    </source>
</evidence>
<comment type="function">
    <text evidence="12">Low-affinity potassium transport system. Interacts with Trk system potassium uptake protein TrkA.</text>
</comment>
<evidence type="ECO:0000256" key="5">
    <source>
        <dbReference type="ARBA" id="ARBA00022519"/>
    </source>
</evidence>
<feature type="transmembrane region" description="Helical" evidence="13">
    <location>
        <begin position="21"/>
        <end position="40"/>
    </location>
</feature>
<proteinExistence type="inferred from homology"/>
<reference evidence="15" key="1">
    <citation type="journal article" date="2019" name="Int. J. Syst. Evol. Microbiol.">
        <title>The Global Catalogue of Microorganisms (GCM) 10K type strain sequencing project: providing services to taxonomists for standard genome sequencing and annotation.</title>
        <authorList>
            <consortium name="The Broad Institute Genomics Platform"/>
            <consortium name="The Broad Institute Genome Sequencing Center for Infectious Disease"/>
            <person name="Wu L."/>
            <person name="Ma J."/>
        </authorList>
    </citation>
    <scope>NUCLEOTIDE SEQUENCE [LARGE SCALE GENOMIC DNA]</scope>
    <source>
        <strain evidence="15">CGMCC 1.16033</strain>
    </source>
</reference>
<keyword evidence="7 13" id="KW-0812">Transmembrane</keyword>
<keyword evidence="11 12" id="KW-0472">Membrane</keyword>
<dbReference type="EMBL" id="BMKO01000013">
    <property type="protein sequence ID" value="GGE92760.1"/>
    <property type="molecule type" value="Genomic_DNA"/>
</dbReference>
<evidence type="ECO:0000313" key="14">
    <source>
        <dbReference type="EMBL" id="GGE92760.1"/>
    </source>
</evidence>
<evidence type="ECO:0000256" key="11">
    <source>
        <dbReference type="ARBA" id="ARBA00023136"/>
    </source>
</evidence>
<name>A0ABQ1TEZ4_9GAMM</name>
<dbReference type="PANTHER" id="PTHR32024:SF2">
    <property type="entry name" value="TRK SYSTEM POTASSIUM UPTAKE PROTEIN TRKG-RELATED"/>
    <property type="match status" value="1"/>
</dbReference>
<evidence type="ECO:0000256" key="8">
    <source>
        <dbReference type="ARBA" id="ARBA00022958"/>
    </source>
</evidence>